<evidence type="ECO:0008006" key="4">
    <source>
        <dbReference type="Google" id="ProtNLM"/>
    </source>
</evidence>
<dbReference type="PROSITE" id="PS51257">
    <property type="entry name" value="PROKAR_LIPOPROTEIN"/>
    <property type="match status" value="1"/>
</dbReference>
<evidence type="ECO:0000313" key="1">
    <source>
        <dbReference type="EMBL" id="APV36018.1"/>
    </source>
</evidence>
<proteinExistence type="predicted"/>
<dbReference type="RefSeq" id="WP_004936107.1">
    <property type="nucleotide sequence ID" value="NZ_BBNM01000003.1"/>
</dbReference>
<name>A0A1P8EII8_9GAMM</name>
<dbReference type="Proteomes" id="UP000185674">
    <property type="component" value="Chromosome"/>
</dbReference>
<dbReference type="eggNOG" id="ENOG5032ABR">
    <property type="taxonomic scope" value="Bacteria"/>
</dbReference>
<organism evidence="1 3">
    <name type="scientific">Acinetobacter soli</name>
    <dbReference type="NCBI Taxonomy" id="487316"/>
    <lineage>
        <taxon>Bacteria</taxon>
        <taxon>Pseudomonadati</taxon>
        <taxon>Pseudomonadota</taxon>
        <taxon>Gammaproteobacteria</taxon>
        <taxon>Moraxellales</taxon>
        <taxon>Moraxellaceae</taxon>
        <taxon>Acinetobacter</taxon>
    </lineage>
</organism>
<dbReference type="AlphaFoldDB" id="A0A1P8EII8"/>
<dbReference type="Proteomes" id="UP001256400">
    <property type="component" value="Chromosome"/>
</dbReference>
<evidence type="ECO:0000313" key="2">
    <source>
        <dbReference type="EMBL" id="WND05477.1"/>
    </source>
</evidence>
<gene>
    <name evidence="1" type="ORF">BEN76_08315</name>
    <name evidence="2" type="ORF">RHP80_15060</name>
</gene>
<dbReference type="EMBL" id="CP134206">
    <property type="protein sequence ID" value="WND05477.1"/>
    <property type="molecule type" value="Genomic_DNA"/>
</dbReference>
<reference evidence="2" key="2">
    <citation type="submission" date="2023-09" db="EMBL/GenBank/DDBJ databases">
        <title>Acinetobacter soli.</title>
        <authorList>
            <person name="Kim B."/>
            <person name="Kim D."/>
            <person name="Park D."/>
        </authorList>
    </citation>
    <scope>NUCLEOTIDE SEQUENCE</scope>
    <source>
        <strain evidence="2">2023.05</strain>
    </source>
</reference>
<reference evidence="1 3" key="1">
    <citation type="submission" date="2016-08" db="EMBL/GenBank/DDBJ databases">
        <title>Complete genome sequence of Acinetobacter baylyi strain GFJ2.</title>
        <authorList>
            <person name="Tabata M."/>
            <person name="Kuboki S."/>
            <person name="Gibu N."/>
            <person name="Kinouchi Y."/>
            <person name="Vangnai A."/>
            <person name="Kasai D."/>
            <person name="Fukuda M."/>
        </authorList>
    </citation>
    <scope>NUCLEOTIDE SEQUENCE [LARGE SCALE GENOMIC DNA]</scope>
    <source>
        <strain evidence="1 3">GFJ2</strain>
    </source>
</reference>
<dbReference type="GeneID" id="67510553"/>
<dbReference type="STRING" id="487316.BEN76_08315"/>
<accession>A0A1P8EII8</accession>
<evidence type="ECO:0000313" key="3">
    <source>
        <dbReference type="Proteomes" id="UP000185674"/>
    </source>
</evidence>
<protein>
    <recommendedName>
        <fullName evidence="4">Lipoprotein</fullName>
    </recommendedName>
</protein>
<dbReference type="KEGG" id="asol:BEN76_08315"/>
<sequence>MKTLTILISCAALSGCVIGSSNEVKRAEKLLQNFECKNLETTEIPHSSINSFHQQSLATSKAKATSYVEQFKSGDATFKMPLDEAVQQQLQRYKAACQALGGINPELK</sequence>
<dbReference type="EMBL" id="CP016896">
    <property type="protein sequence ID" value="APV36018.1"/>
    <property type="molecule type" value="Genomic_DNA"/>
</dbReference>